<name>A0ABW6DND7_9BACT</name>
<evidence type="ECO:0000313" key="2">
    <source>
        <dbReference type="EMBL" id="MFD3409054.1"/>
    </source>
</evidence>
<protein>
    <submittedName>
        <fullName evidence="2">Uncharacterized protein</fullName>
    </submittedName>
</protein>
<keyword evidence="1" id="KW-0175">Coiled coil</keyword>
<organism evidence="2 3">
    <name type="scientific">Aquirufa esocilacus</name>
    <dbReference type="NCBI Taxonomy" id="3096513"/>
    <lineage>
        <taxon>Bacteria</taxon>
        <taxon>Pseudomonadati</taxon>
        <taxon>Bacteroidota</taxon>
        <taxon>Cytophagia</taxon>
        <taxon>Cytophagales</taxon>
        <taxon>Flectobacillaceae</taxon>
        <taxon>Aquirufa</taxon>
    </lineage>
</organism>
<evidence type="ECO:0000256" key="1">
    <source>
        <dbReference type="SAM" id="Coils"/>
    </source>
</evidence>
<proteinExistence type="predicted"/>
<dbReference type="RefSeq" id="WP_377981399.1">
    <property type="nucleotide sequence ID" value="NZ_JBBKXX010000003.1"/>
</dbReference>
<comment type="caution">
    <text evidence="2">The sequence shown here is derived from an EMBL/GenBank/DDBJ whole genome shotgun (WGS) entry which is preliminary data.</text>
</comment>
<gene>
    <name evidence="2" type="ORF">SKC37_10325</name>
</gene>
<sequence>MANIKNCLKKKNTIIYKMEQEFTKATRYNSISERNKTRPYSVRASLNNWAALAEELVDLKAKVHETNAKKGMLRSIFLLSELKNQAAKLKGLDCAEGVVTSRYDSTETVKHVEVNVLEKDAMLLALEARIEELEDKLDRFNHETIVEGV</sequence>
<dbReference type="EMBL" id="JBBKXX010000003">
    <property type="protein sequence ID" value="MFD3409054.1"/>
    <property type="molecule type" value="Genomic_DNA"/>
</dbReference>
<accession>A0ABW6DND7</accession>
<dbReference type="Proteomes" id="UP001598019">
    <property type="component" value="Unassembled WGS sequence"/>
</dbReference>
<evidence type="ECO:0000313" key="3">
    <source>
        <dbReference type="Proteomes" id="UP001598019"/>
    </source>
</evidence>
<dbReference type="Gene3D" id="6.10.320.10">
    <property type="match status" value="1"/>
</dbReference>
<feature type="coiled-coil region" evidence="1">
    <location>
        <begin position="116"/>
        <end position="143"/>
    </location>
</feature>
<keyword evidence="3" id="KW-1185">Reference proteome</keyword>
<reference evidence="2 3" key="1">
    <citation type="submission" date="2024-03" db="EMBL/GenBank/DDBJ databases">
        <title>Aquirufa genome sequencing.</title>
        <authorList>
            <person name="Pitt A."/>
            <person name="Hahn M.W."/>
        </authorList>
    </citation>
    <scope>NUCLEOTIDE SEQUENCE [LARGE SCALE GENOMIC DNA]</scope>
    <source>
        <strain evidence="2 3">HETE-83D</strain>
    </source>
</reference>